<keyword evidence="3" id="KW-1185">Reference proteome</keyword>
<evidence type="ECO:0000256" key="1">
    <source>
        <dbReference type="SAM" id="Coils"/>
    </source>
</evidence>
<evidence type="ECO:0000313" key="3">
    <source>
        <dbReference type="Proteomes" id="UP000277580"/>
    </source>
</evidence>
<keyword evidence="1" id="KW-0175">Coiled coil</keyword>
<dbReference type="Proteomes" id="UP000277580">
    <property type="component" value="Unassembled WGS sequence"/>
</dbReference>
<accession>A0A3N4KNZ0</accession>
<name>A0A3N4KNZ0_9PEZI</name>
<evidence type="ECO:0000313" key="2">
    <source>
        <dbReference type="EMBL" id="RPB12333.1"/>
    </source>
</evidence>
<proteinExistence type="predicted"/>
<gene>
    <name evidence="2" type="ORF">P167DRAFT_574372</name>
</gene>
<organism evidence="2 3">
    <name type="scientific">Morchella conica CCBAS932</name>
    <dbReference type="NCBI Taxonomy" id="1392247"/>
    <lineage>
        <taxon>Eukaryota</taxon>
        <taxon>Fungi</taxon>
        <taxon>Dikarya</taxon>
        <taxon>Ascomycota</taxon>
        <taxon>Pezizomycotina</taxon>
        <taxon>Pezizomycetes</taxon>
        <taxon>Pezizales</taxon>
        <taxon>Morchellaceae</taxon>
        <taxon>Morchella</taxon>
    </lineage>
</organism>
<protein>
    <submittedName>
        <fullName evidence="2">Uncharacterized protein</fullName>
    </submittedName>
</protein>
<dbReference type="AlphaFoldDB" id="A0A3N4KNZ0"/>
<dbReference type="EMBL" id="ML119129">
    <property type="protein sequence ID" value="RPB12333.1"/>
    <property type="molecule type" value="Genomic_DNA"/>
</dbReference>
<dbReference type="OrthoDB" id="10330013at2759"/>
<sequence>MADIYSNNSEPTFDNHMGRIQRLRSKMEDLRSTRKLCEEDYAMWDRMVYNPEGFRETIKGMIKKTIILDEAEWERCTRQKAGLTARIKEINKWLVLLQGKMDRLLLGLMRRKPAAGGESSNLAE</sequence>
<reference evidence="2 3" key="1">
    <citation type="journal article" date="2018" name="Nat. Ecol. Evol.">
        <title>Pezizomycetes genomes reveal the molecular basis of ectomycorrhizal truffle lifestyle.</title>
        <authorList>
            <person name="Murat C."/>
            <person name="Payen T."/>
            <person name="Noel B."/>
            <person name="Kuo A."/>
            <person name="Morin E."/>
            <person name="Chen J."/>
            <person name="Kohler A."/>
            <person name="Krizsan K."/>
            <person name="Balestrini R."/>
            <person name="Da Silva C."/>
            <person name="Montanini B."/>
            <person name="Hainaut M."/>
            <person name="Levati E."/>
            <person name="Barry K.W."/>
            <person name="Belfiori B."/>
            <person name="Cichocki N."/>
            <person name="Clum A."/>
            <person name="Dockter R.B."/>
            <person name="Fauchery L."/>
            <person name="Guy J."/>
            <person name="Iotti M."/>
            <person name="Le Tacon F."/>
            <person name="Lindquist E.A."/>
            <person name="Lipzen A."/>
            <person name="Malagnac F."/>
            <person name="Mello A."/>
            <person name="Molinier V."/>
            <person name="Miyauchi S."/>
            <person name="Poulain J."/>
            <person name="Riccioni C."/>
            <person name="Rubini A."/>
            <person name="Sitrit Y."/>
            <person name="Splivallo R."/>
            <person name="Traeger S."/>
            <person name="Wang M."/>
            <person name="Zifcakova L."/>
            <person name="Wipf D."/>
            <person name="Zambonelli A."/>
            <person name="Paolocci F."/>
            <person name="Nowrousian M."/>
            <person name="Ottonello S."/>
            <person name="Baldrian P."/>
            <person name="Spatafora J.W."/>
            <person name="Henrissat B."/>
            <person name="Nagy L.G."/>
            <person name="Aury J.M."/>
            <person name="Wincker P."/>
            <person name="Grigoriev I.V."/>
            <person name="Bonfante P."/>
            <person name="Martin F.M."/>
        </authorList>
    </citation>
    <scope>NUCLEOTIDE SEQUENCE [LARGE SCALE GENOMIC DNA]</scope>
    <source>
        <strain evidence="2 3">CCBAS932</strain>
    </source>
</reference>
<feature type="coiled-coil region" evidence="1">
    <location>
        <begin position="13"/>
        <end position="40"/>
    </location>
</feature>
<dbReference type="InParanoid" id="A0A3N4KNZ0"/>